<dbReference type="AlphaFoldDB" id="A0A6P6AAB7"/>
<reference evidence="2" key="1">
    <citation type="submission" date="2025-08" db="UniProtKB">
        <authorList>
            <consortium name="RefSeq"/>
        </authorList>
    </citation>
    <scope>IDENTIFICATION</scope>
    <source>
        <tissue evidence="2">Fruit stalk</tissue>
    </source>
</reference>
<sequence>MAVVAGTATTASLTLVKLQCLPSAPSLRKFWGGSEHPGGKLGVKFMGVKARFGSFESGGAAVLERPSFDQSQFEPSTQVLEGGDIGRLRDKKGTGSGDSYRVLLVDDAGHSEKISCEGFAPSCSICYT</sequence>
<dbReference type="RefSeq" id="XP_022761773.1">
    <property type="nucleotide sequence ID" value="XM_022906038.1"/>
</dbReference>
<evidence type="ECO:0000313" key="1">
    <source>
        <dbReference type="Proteomes" id="UP000515121"/>
    </source>
</evidence>
<dbReference type="GeneID" id="111307798"/>
<organism evidence="1 2">
    <name type="scientific">Durio zibethinus</name>
    <name type="common">Durian</name>
    <dbReference type="NCBI Taxonomy" id="66656"/>
    <lineage>
        <taxon>Eukaryota</taxon>
        <taxon>Viridiplantae</taxon>
        <taxon>Streptophyta</taxon>
        <taxon>Embryophyta</taxon>
        <taxon>Tracheophyta</taxon>
        <taxon>Spermatophyta</taxon>
        <taxon>Magnoliopsida</taxon>
        <taxon>eudicotyledons</taxon>
        <taxon>Gunneridae</taxon>
        <taxon>Pentapetalae</taxon>
        <taxon>rosids</taxon>
        <taxon>malvids</taxon>
        <taxon>Malvales</taxon>
        <taxon>Malvaceae</taxon>
        <taxon>Helicteroideae</taxon>
        <taxon>Durio</taxon>
    </lineage>
</organism>
<accession>A0A6P6AAB7</accession>
<dbReference type="KEGG" id="dzi:111307798"/>
<evidence type="ECO:0000313" key="2">
    <source>
        <dbReference type="RefSeq" id="XP_022761773.1"/>
    </source>
</evidence>
<name>A0A6P6AAB7_DURZI</name>
<protein>
    <submittedName>
        <fullName evidence="2">Uncharacterized protein LOC111307798</fullName>
    </submittedName>
</protein>
<dbReference type="Proteomes" id="UP000515121">
    <property type="component" value="Unplaced"/>
</dbReference>
<gene>
    <name evidence="2" type="primary">LOC111307798</name>
</gene>
<keyword evidence="1" id="KW-1185">Reference proteome</keyword>
<proteinExistence type="predicted"/>